<evidence type="ECO:0000256" key="2">
    <source>
        <dbReference type="SAM" id="Phobius"/>
    </source>
</evidence>
<keyword evidence="2" id="KW-0472">Membrane</keyword>
<evidence type="ECO:0000313" key="4">
    <source>
        <dbReference type="EMBL" id="WPX76638.1"/>
    </source>
</evidence>
<feature type="chain" id="PRO_5046920836" description="LPXTG-motif cell wall-anchored protein" evidence="3">
    <location>
        <begin position="30"/>
        <end position="126"/>
    </location>
</feature>
<gene>
    <name evidence="4" type="ORF">BLCOC_50240</name>
</gene>
<dbReference type="EMBL" id="CP136422">
    <property type="protein sequence ID" value="WPX76638.1"/>
    <property type="molecule type" value="Genomic_DNA"/>
</dbReference>
<evidence type="ECO:0000256" key="3">
    <source>
        <dbReference type="SAM" id="SignalP"/>
    </source>
</evidence>
<evidence type="ECO:0008006" key="6">
    <source>
        <dbReference type="Google" id="ProtNLM"/>
    </source>
</evidence>
<feature type="region of interest" description="Disordered" evidence="1">
    <location>
        <begin position="35"/>
        <end position="78"/>
    </location>
</feature>
<keyword evidence="3" id="KW-0732">Signal</keyword>
<protein>
    <recommendedName>
        <fullName evidence="6">LPXTG-motif cell wall-anchored protein</fullName>
    </recommendedName>
</protein>
<name>A0ABZ0UIW8_9FIRM</name>
<proteinExistence type="predicted"/>
<keyword evidence="5" id="KW-1185">Reference proteome</keyword>
<keyword evidence="2" id="KW-0812">Transmembrane</keyword>
<accession>A0ABZ0UIW8</accession>
<feature type="signal peptide" evidence="3">
    <location>
        <begin position="1"/>
        <end position="29"/>
    </location>
</feature>
<evidence type="ECO:0000313" key="5">
    <source>
        <dbReference type="Proteomes" id="UP001325248"/>
    </source>
</evidence>
<feature type="transmembrane region" description="Helical" evidence="2">
    <location>
        <begin position="99"/>
        <end position="116"/>
    </location>
</feature>
<reference evidence="4" key="1">
    <citation type="submission" date="2023-10" db="EMBL/GenBank/DDBJ databases">
        <title>Genome sequence of Blautia coccoides DSM 935.</title>
        <authorList>
            <person name="Boeer T."/>
            <person name="Bengelsdorf F.R."/>
            <person name="Daniel R."/>
            <person name="Poehlein A."/>
        </authorList>
    </citation>
    <scope>NUCLEOTIDE SEQUENCE [LARGE SCALE GENOMIC DNA]</scope>
    <source>
        <strain evidence="4">DSM 935</strain>
    </source>
</reference>
<organism evidence="4 5">
    <name type="scientific">Blautia producta</name>
    <dbReference type="NCBI Taxonomy" id="33035"/>
    <lineage>
        <taxon>Bacteria</taxon>
        <taxon>Bacillati</taxon>
        <taxon>Bacillota</taxon>
        <taxon>Clostridia</taxon>
        <taxon>Lachnospirales</taxon>
        <taxon>Lachnospiraceae</taxon>
        <taxon>Blautia</taxon>
    </lineage>
</organism>
<keyword evidence="2" id="KW-1133">Transmembrane helix</keyword>
<evidence type="ECO:0000256" key="1">
    <source>
        <dbReference type="SAM" id="MobiDB-lite"/>
    </source>
</evidence>
<dbReference type="Proteomes" id="UP001325248">
    <property type="component" value="Chromosome"/>
</dbReference>
<sequence>MKHKRLTKIILPFTLCIAIALGNITIVRAEQDLSGESNVNSQQSKQTDRTNQADQTNQTNRSGQTDQINQTDQEESTVIINGEEVPLSEGENITKNDNTGLLCVGVFAGVLVLAGAREFKIRKHIK</sequence>